<reference evidence="1 2" key="1">
    <citation type="journal article" date="2013" name="Syst. Appl. Microbiol.">
        <title>Phylogenetic position and virulence apparatus of the pear flower necrosis pathogen Erwinia piriflorinigrans CFBP 5888T as assessed by comparative genomics.</title>
        <authorList>
            <person name="Smits T.H."/>
            <person name="Rezzonico F."/>
            <person name="Lopez M.M."/>
            <person name="Blom J."/>
            <person name="Goesmann A."/>
            <person name="Frey J.E."/>
            <person name="Duffy B."/>
        </authorList>
    </citation>
    <scope>NUCLEOTIDE SEQUENCE [LARGE SCALE GENOMIC DNA]</scope>
    <source>
        <strain evidence="2">CFBP5888</strain>
    </source>
</reference>
<dbReference type="EMBL" id="CAHS01000013">
    <property type="protein sequence ID" value="CCG86556.1"/>
    <property type="molecule type" value="Genomic_DNA"/>
</dbReference>
<accession>V5Z5F3</accession>
<dbReference type="Proteomes" id="UP000018217">
    <property type="component" value="Unassembled WGS sequence"/>
</dbReference>
<name>V5Z5F3_9GAMM</name>
<sequence>MGGQLLKSNANARMIYSPCDLYCFMATVLPGCYFFDGKTSPFYFRLSSSV</sequence>
<evidence type="ECO:0000313" key="2">
    <source>
        <dbReference type="Proteomes" id="UP000018217"/>
    </source>
</evidence>
<dbReference type="AlphaFoldDB" id="V5Z5F3"/>
<organism evidence="1 2">
    <name type="scientific">Erwinia piriflorinigrans CFBP 5888</name>
    <dbReference type="NCBI Taxonomy" id="1161919"/>
    <lineage>
        <taxon>Bacteria</taxon>
        <taxon>Pseudomonadati</taxon>
        <taxon>Pseudomonadota</taxon>
        <taxon>Gammaproteobacteria</taxon>
        <taxon>Enterobacterales</taxon>
        <taxon>Erwiniaceae</taxon>
        <taxon>Erwinia</taxon>
    </lineage>
</organism>
<protein>
    <submittedName>
        <fullName evidence="1">Uncharacterized protein</fullName>
    </submittedName>
</protein>
<evidence type="ECO:0000313" key="1">
    <source>
        <dbReference type="EMBL" id="CCG86556.1"/>
    </source>
</evidence>
<comment type="caution">
    <text evidence="1">The sequence shown here is derived from an EMBL/GenBank/DDBJ whole genome shotgun (WGS) entry which is preliminary data.</text>
</comment>
<keyword evidence="2" id="KW-1185">Reference proteome</keyword>
<gene>
    <name evidence="1" type="ORF">EPIR_1191</name>
</gene>
<proteinExistence type="predicted"/>